<comment type="cofactor">
    <cofactor evidence="6">
        <name>Zn(2+)</name>
        <dbReference type="ChEBI" id="CHEBI:29105"/>
    </cofactor>
    <text evidence="6">Binds 1 zinc ion per subunit.</text>
</comment>
<feature type="binding site" evidence="6">
    <location>
        <position position="276"/>
    </location>
    <ligand>
        <name>Zn(2+)</name>
        <dbReference type="ChEBI" id="CHEBI:29105"/>
    </ligand>
</feature>
<comment type="function">
    <text evidence="6">Exchanges the guanine residue with 7-cyano-7-deazaguanine (preQ0) at position 15 in the dihydrouridine loop (D-loop) of archaeal tRNAs.</text>
</comment>
<dbReference type="InterPro" id="IPR036511">
    <property type="entry name" value="TGT-like_sf"/>
</dbReference>
<reference evidence="9" key="1">
    <citation type="journal article" date="2017" name="Nature">
        <title>Asgard archaea illuminate the origin of eukaryotic cellular complexity.</title>
        <authorList>
            <person name="Zaremba-Niedzwiedzka K."/>
            <person name="Caceres E.F."/>
            <person name="Saw J.H."/>
            <person name="Backstrom D."/>
            <person name="Juzokaite L."/>
            <person name="Vancaester E."/>
            <person name="Seitz K.W."/>
            <person name="Anantharaman K."/>
            <person name="Starnawski P."/>
            <person name="Kjeldsen K.U."/>
            <person name="Scott M.B."/>
            <person name="Nunoura T."/>
            <person name="Banfield J.F."/>
            <person name="Schramm A."/>
            <person name="Baker B.J."/>
            <person name="Spang A."/>
            <person name="Ettema T.J.G."/>
        </authorList>
    </citation>
    <scope>NUCLEOTIDE SEQUENCE</scope>
    <source>
        <strain evidence="9">LCB_4</strain>
    </source>
</reference>
<dbReference type="InterPro" id="IPR002616">
    <property type="entry name" value="tRNA_ribo_trans-like"/>
</dbReference>
<dbReference type="InterPro" id="IPR004804">
    <property type="entry name" value="TgtA"/>
</dbReference>
<reference evidence="9" key="2">
    <citation type="journal article" date="2022" name="Nat. Microbiol.">
        <title>A closed Candidatus Odinarchaeum chromosome exposes Asgard archaeal viruses.</title>
        <authorList>
            <person name="Tamarit D."/>
            <person name="Caceres E.F."/>
            <person name="Krupovic M."/>
            <person name="Nijland R."/>
            <person name="Eme L."/>
            <person name="Robinson N.P."/>
            <person name="Ettema T.J.G."/>
        </authorList>
    </citation>
    <scope>NUCLEOTIDE SEQUENCE</scope>
    <source>
        <strain evidence="9">LCB_4</strain>
    </source>
</reference>
<comment type="catalytic activity">
    <reaction evidence="6">
        <text>guanosine(15) in tRNA + 7-cyano-7-carbaguanine = 7-cyano-7-carbaguanosine(15) in tRNA + guanine</text>
        <dbReference type="Rhea" id="RHEA:43164"/>
        <dbReference type="Rhea" id="RHEA-COMP:10371"/>
        <dbReference type="Rhea" id="RHEA-COMP:10372"/>
        <dbReference type="ChEBI" id="CHEBI:16235"/>
        <dbReference type="ChEBI" id="CHEBI:45075"/>
        <dbReference type="ChEBI" id="CHEBI:74269"/>
        <dbReference type="ChEBI" id="CHEBI:82850"/>
        <dbReference type="EC" id="2.4.2.48"/>
    </reaction>
</comment>
<evidence type="ECO:0000256" key="2">
    <source>
        <dbReference type="ARBA" id="ARBA00022679"/>
    </source>
</evidence>
<sequence>MVFEIIERDLMGKIGRIKTKSGYIETPALLPVVNPLKLTIPPNELKANFKVPAIITNAYILRKNCGESVISRGVHEFLDFKGPIMTDSGAYQLLVYGAVDITSEEIIRFQELINADICVFLDTPTGSGVNYKTARQTVDETLRRARECIEIKSKEGVLWVGPIQGGEFIDLVEESSRRMGELPFDIYAIGSPTKFLEQYNYSKIVEMIAAAKRNLPLNKPVHLFGAGHPMVFPLAIALGCDIFDSASYALYAEGDRYITSHGTRRLSELRDVICTCPVCAKHTPDELLQMGKNLRTKLLAEHNLHAILNEVNNIKCAIREGRLWEYLELNSRSHPSLYEAFKLLKKYQAYLEKGTPTSKKRALLWLSDETVNRPEIKRHLERLINTRIPWQPEVLILVAEPKNKPFNKSKLFNQLLNTIIEKDVVLKNIQIAILSKMFGLIPLEIEEYYPLSQHLTPTTISETQLNLIKDNLIKCIEKNYFKKIILLNDENQYGEALINLLLYMKSENKISDFKVFTLNRSDRLAREDLLKLKTILTESVKEC</sequence>
<dbReference type="EC" id="2.4.2.48" evidence="6"/>
<accession>A0AAF0D3I3</accession>
<feature type="binding site" evidence="6">
    <location>
        <position position="279"/>
    </location>
    <ligand>
        <name>Zn(2+)</name>
        <dbReference type="ChEBI" id="CHEBI:29105"/>
    </ligand>
</feature>
<evidence type="ECO:0000256" key="1">
    <source>
        <dbReference type="ARBA" id="ARBA00022676"/>
    </source>
</evidence>
<dbReference type="Gene3D" id="3.40.50.10630">
    <property type="entry name" value="Uracil-DNA glycosylase-like"/>
    <property type="match status" value="1"/>
</dbReference>
<dbReference type="GO" id="GO:0002099">
    <property type="term" value="P:tRNA wobble guanine modification"/>
    <property type="evidence" value="ECO:0007669"/>
    <property type="project" value="TreeGrafter"/>
</dbReference>
<keyword evidence="3 6" id="KW-0819">tRNA processing</keyword>
<evidence type="ECO:0000259" key="8">
    <source>
        <dbReference type="Pfam" id="PF17884"/>
    </source>
</evidence>
<dbReference type="NCBIfam" id="TIGR00449">
    <property type="entry name" value="tgt_general"/>
    <property type="match status" value="1"/>
</dbReference>
<comment type="similarity">
    <text evidence="6">Belongs to the archaeosine tRNA-ribosyltransferase family.</text>
</comment>
<dbReference type="GO" id="GO:0008270">
    <property type="term" value="F:zinc ion binding"/>
    <property type="evidence" value="ECO:0007669"/>
    <property type="project" value="UniProtKB-UniRule"/>
</dbReference>
<dbReference type="HAMAP" id="MF_01634">
    <property type="entry name" value="TgtA_arch"/>
    <property type="match status" value="1"/>
</dbReference>
<keyword evidence="1 6" id="KW-0328">Glycosyltransferase</keyword>
<dbReference type="GO" id="GO:0016763">
    <property type="term" value="F:pentosyltransferase activity"/>
    <property type="evidence" value="ECO:0007669"/>
    <property type="project" value="UniProtKB-UniRule"/>
</dbReference>
<dbReference type="InterPro" id="IPR040777">
    <property type="entry name" value="DUF5591"/>
</dbReference>
<keyword evidence="4 6" id="KW-0479">Metal-binding</keyword>
<dbReference type="GO" id="GO:0005737">
    <property type="term" value="C:cytoplasm"/>
    <property type="evidence" value="ECO:0007669"/>
    <property type="project" value="TreeGrafter"/>
</dbReference>
<evidence type="ECO:0000256" key="5">
    <source>
        <dbReference type="ARBA" id="ARBA00022833"/>
    </source>
</evidence>
<organism evidence="9 10">
    <name type="scientific">Odinarchaeota yellowstonii (strain LCB_4)</name>
    <dbReference type="NCBI Taxonomy" id="1841599"/>
    <lineage>
        <taxon>Archaea</taxon>
        <taxon>Promethearchaeati</taxon>
        <taxon>Candidatus Odinarchaeota</taxon>
        <taxon>Candidatus Odinarchaeia</taxon>
        <taxon>Candidatus Odinarchaeales</taxon>
        <taxon>Candidatus Odinarchaeaceae</taxon>
        <taxon>Candidatus Odinarchaeum</taxon>
    </lineage>
</organism>
<evidence type="ECO:0000256" key="3">
    <source>
        <dbReference type="ARBA" id="ARBA00022694"/>
    </source>
</evidence>
<evidence type="ECO:0000313" key="10">
    <source>
        <dbReference type="Proteomes" id="UP000186851"/>
    </source>
</evidence>
<comment type="pathway">
    <text evidence="6">tRNA modification; archaeosine-tRNA biosynthesis.</text>
</comment>
<evidence type="ECO:0000259" key="7">
    <source>
        <dbReference type="Pfam" id="PF01702"/>
    </source>
</evidence>
<dbReference type="Pfam" id="PF01702">
    <property type="entry name" value="TGT"/>
    <property type="match status" value="1"/>
</dbReference>
<dbReference type="NCBIfam" id="TIGR00432">
    <property type="entry name" value="arcsn_tRNA_tgt"/>
    <property type="match status" value="1"/>
</dbReference>
<dbReference type="Gene3D" id="3.20.20.105">
    <property type="entry name" value="Queuine tRNA-ribosyltransferase-like"/>
    <property type="match status" value="1"/>
</dbReference>
<evidence type="ECO:0000256" key="6">
    <source>
        <dbReference type="HAMAP-Rule" id="MF_01634"/>
    </source>
</evidence>
<feature type="domain" description="DUF5591" evidence="8">
    <location>
        <begin position="376"/>
        <end position="499"/>
    </location>
</feature>
<evidence type="ECO:0000256" key="4">
    <source>
        <dbReference type="ARBA" id="ARBA00022723"/>
    </source>
</evidence>
<dbReference type="Pfam" id="PF17884">
    <property type="entry name" value="DUF5591"/>
    <property type="match status" value="1"/>
</dbReference>
<dbReference type="PANTHER" id="PTHR46499">
    <property type="entry name" value="QUEUINE TRNA-RIBOSYLTRANSFERASE"/>
    <property type="match status" value="1"/>
</dbReference>
<dbReference type="SUPFAM" id="SSF51713">
    <property type="entry name" value="tRNA-guanine transglycosylase"/>
    <property type="match status" value="1"/>
</dbReference>
<dbReference type="InterPro" id="IPR050076">
    <property type="entry name" value="ArchSynthase1/Queuine_TRR"/>
</dbReference>
<feature type="domain" description="tRNA-guanine(15) transglycosylase-like" evidence="7">
    <location>
        <begin position="12"/>
        <end position="335"/>
    </location>
</feature>
<comment type="caution">
    <text evidence="6">Lacks conserved residue(s) required for the propagation of feature annotation.</text>
</comment>
<evidence type="ECO:0000313" key="9">
    <source>
        <dbReference type="EMBL" id="WEU40953.1"/>
    </source>
</evidence>
<feature type="binding site" evidence="6">
    <location>
        <position position="274"/>
    </location>
    <ligand>
        <name>Zn(2+)</name>
        <dbReference type="ChEBI" id="CHEBI:29105"/>
    </ligand>
</feature>
<protein>
    <recommendedName>
        <fullName evidence="6">tRNA-guanine(15) transglycosylase</fullName>
        <ecNumber evidence="6">2.4.2.48</ecNumber>
    </recommendedName>
    <alternativeName>
        <fullName evidence="6">7-cyano-7-deazaguanine tRNA-ribosyltransferase</fullName>
    </alternativeName>
    <alternativeName>
        <fullName evidence="6">Archaeal tRNA-guanine transglycosylase</fullName>
    </alternativeName>
</protein>
<dbReference type="PANTHER" id="PTHR46499:SF1">
    <property type="entry name" value="QUEUINE TRNA-RIBOSYLTRANSFERASE"/>
    <property type="match status" value="1"/>
</dbReference>
<feature type="active site" description="Nucleophile" evidence="6">
    <location>
        <position position="87"/>
    </location>
</feature>
<feature type="binding site" evidence="6">
    <location>
        <position position="122"/>
    </location>
    <ligand>
        <name>substrate</name>
    </ligand>
</feature>
<proteinExistence type="inferred from homology"/>
<gene>
    <name evidence="6 9" type="primary">tgtA</name>
    <name evidence="9" type="ORF">OdinLCB4_003335</name>
</gene>
<dbReference type="Proteomes" id="UP000186851">
    <property type="component" value="Chromosome"/>
</dbReference>
<dbReference type="AlphaFoldDB" id="A0AAF0D3I3"/>
<dbReference type="SUPFAM" id="SSF88802">
    <property type="entry name" value="Pre-PUA domain"/>
    <property type="match status" value="1"/>
</dbReference>
<dbReference type="KEGG" id="oyw:OdinLCB4_003335"/>
<dbReference type="EMBL" id="CP091871">
    <property type="protein sequence ID" value="WEU40953.1"/>
    <property type="molecule type" value="Genomic_DNA"/>
</dbReference>
<name>A0AAF0D3I3_ODILC</name>
<keyword evidence="2 6" id="KW-0808">Transferase</keyword>
<keyword evidence="5 6" id="KW-0862">Zinc</keyword>